<organism evidence="1 2">
    <name type="scientific">Catharanthus roseus</name>
    <name type="common">Madagascar periwinkle</name>
    <name type="synonym">Vinca rosea</name>
    <dbReference type="NCBI Taxonomy" id="4058"/>
    <lineage>
        <taxon>Eukaryota</taxon>
        <taxon>Viridiplantae</taxon>
        <taxon>Streptophyta</taxon>
        <taxon>Embryophyta</taxon>
        <taxon>Tracheophyta</taxon>
        <taxon>Spermatophyta</taxon>
        <taxon>Magnoliopsida</taxon>
        <taxon>eudicotyledons</taxon>
        <taxon>Gunneridae</taxon>
        <taxon>Pentapetalae</taxon>
        <taxon>asterids</taxon>
        <taxon>lamiids</taxon>
        <taxon>Gentianales</taxon>
        <taxon>Apocynaceae</taxon>
        <taxon>Rauvolfioideae</taxon>
        <taxon>Vinceae</taxon>
        <taxon>Catharanthinae</taxon>
        <taxon>Catharanthus</taxon>
    </lineage>
</organism>
<dbReference type="EMBL" id="CM044702">
    <property type="protein sequence ID" value="KAI5676903.1"/>
    <property type="molecule type" value="Genomic_DNA"/>
</dbReference>
<name>A0ACC0BWJ4_CATRO</name>
<evidence type="ECO:0000313" key="1">
    <source>
        <dbReference type="EMBL" id="KAI5676903.1"/>
    </source>
</evidence>
<proteinExistence type="predicted"/>
<accession>A0ACC0BWJ4</accession>
<sequence>MSQSDVSYRPMKVNELVLHLKISPYHPVIHILIELNGNKLGIHRANVSSPLVPRWRRKVSHKFNTRVPTGMILSSTLGSLRFDLVVEFRFEEKVSKEINLKSVKQTHTLGRLVDMQAAYVQFHLFNAKCHERCALSILKNVIFDIKVSKYHSLPQDKDNKNVGEGLRPWESNHLVLESPSPSFWIPSMDKLTLSGGFFPSVLQQFLFMFFVGQKGFNSSSIFLEFDVLDVTSSIGVGKGHGCGSCGYPLNLTSSARATSGIGSEYRKSIKKGFISFISIDLSRFTQVDEVNCFPISFGRYRSKTKLLCRKCGGQVGYVCGDSRALCGLDSPTSSTPSSKTIMIKIRALQPSEDS</sequence>
<protein>
    <submittedName>
        <fullName evidence="1">Uncharacterized protein</fullName>
    </submittedName>
</protein>
<gene>
    <name evidence="1" type="ORF">M9H77_07853</name>
</gene>
<reference evidence="2" key="1">
    <citation type="journal article" date="2023" name="Nat. Plants">
        <title>Single-cell RNA sequencing provides a high-resolution roadmap for understanding the multicellular compartmentation of specialized metabolism.</title>
        <authorList>
            <person name="Sun S."/>
            <person name="Shen X."/>
            <person name="Li Y."/>
            <person name="Li Y."/>
            <person name="Wang S."/>
            <person name="Li R."/>
            <person name="Zhang H."/>
            <person name="Shen G."/>
            <person name="Guo B."/>
            <person name="Wei J."/>
            <person name="Xu J."/>
            <person name="St-Pierre B."/>
            <person name="Chen S."/>
            <person name="Sun C."/>
        </authorList>
    </citation>
    <scope>NUCLEOTIDE SEQUENCE [LARGE SCALE GENOMIC DNA]</scope>
</reference>
<keyword evidence="2" id="KW-1185">Reference proteome</keyword>
<comment type="caution">
    <text evidence="1">The sequence shown here is derived from an EMBL/GenBank/DDBJ whole genome shotgun (WGS) entry which is preliminary data.</text>
</comment>
<dbReference type="Proteomes" id="UP001060085">
    <property type="component" value="Linkage Group LG02"/>
</dbReference>
<evidence type="ECO:0000313" key="2">
    <source>
        <dbReference type="Proteomes" id="UP001060085"/>
    </source>
</evidence>